<accession>A0A8S3BAH3</accession>
<reference evidence="2" key="1">
    <citation type="submission" date="2021-02" db="EMBL/GenBank/DDBJ databases">
        <authorList>
            <person name="Nowell W R."/>
        </authorList>
    </citation>
    <scope>NUCLEOTIDE SEQUENCE</scope>
</reference>
<proteinExistence type="predicted"/>
<organism evidence="2 3">
    <name type="scientific">Rotaria magnacalcarata</name>
    <dbReference type="NCBI Taxonomy" id="392030"/>
    <lineage>
        <taxon>Eukaryota</taxon>
        <taxon>Metazoa</taxon>
        <taxon>Spiralia</taxon>
        <taxon>Gnathifera</taxon>
        <taxon>Rotifera</taxon>
        <taxon>Eurotatoria</taxon>
        <taxon>Bdelloidea</taxon>
        <taxon>Philodinida</taxon>
        <taxon>Philodinidae</taxon>
        <taxon>Rotaria</taxon>
    </lineage>
</organism>
<dbReference type="EMBL" id="CAJOBH010137065">
    <property type="protein sequence ID" value="CAF4787204.1"/>
    <property type="molecule type" value="Genomic_DNA"/>
</dbReference>
<dbReference type="AlphaFoldDB" id="A0A8S3BAH3"/>
<dbReference type="Proteomes" id="UP000681967">
    <property type="component" value="Unassembled WGS sequence"/>
</dbReference>
<evidence type="ECO:0000313" key="3">
    <source>
        <dbReference type="Proteomes" id="UP000681967"/>
    </source>
</evidence>
<evidence type="ECO:0000313" key="2">
    <source>
        <dbReference type="EMBL" id="CAF4787204.1"/>
    </source>
</evidence>
<feature type="non-terminal residue" evidence="2">
    <location>
        <position position="48"/>
    </location>
</feature>
<gene>
    <name evidence="2" type="ORF">BYL167_LOCUS47568</name>
</gene>
<feature type="region of interest" description="Disordered" evidence="1">
    <location>
        <begin position="1"/>
        <end position="21"/>
    </location>
</feature>
<evidence type="ECO:0000256" key="1">
    <source>
        <dbReference type="SAM" id="MobiDB-lite"/>
    </source>
</evidence>
<sequence length="48" mass="5593">MECDGINELDHAIHMEDTSSDVQKKDDEILIKILQFGRELHTLKQQLN</sequence>
<feature type="compositionally biased region" description="Basic and acidic residues" evidence="1">
    <location>
        <begin position="8"/>
        <end position="21"/>
    </location>
</feature>
<protein>
    <submittedName>
        <fullName evidence="2">Uncharacterized protein</fullName>
    </submittedName>
</protein>
<comment type="caution">
    <text evidence="2">The sequence shown here is derived from an EMBL/GenBank/DDBJ whole genome shotgun (WGS) entry which is preliminary data.</text>
</comment>
<name>A0A8S3BAH3_9BILA</name>